<comment type="caution">
    <text evidence="3">The sequence shown here is derived from an EMBL/GenBank/DDBJ whole genome shotgun (WGS) entry which is preliminary data.</text>
</comment>
<protein>
    <recommendedName>
        <fullName evidence="2">Phosphatidic acid phosphatase type 2/haloperoxidase domain-containing protein</fullName>
    </recommendedName>
</protein>
<evidence type="ECO:0000313" key="4">
    <source>
        <dbReference type="Proteomes" id="UP000628984"/>
    </source>
</evidence>
<evidence type="ECO:0000256" key="1">
    <source>
        <dbReference type="SAM" id="SignalP"/>
    </source>
</evidence>
<evidence type="ECO:0000313" key="3">
    <source>
        <dbReference type="EMBL" id="GGW21239.1"/>
    </source>
</evidence>
<dbReference type="AlphaFoldDB" id="A0A918IN98"/>
<organism evidence="3 4">
    <name type="scientific">Gemmobacter lanyuensis</name>
    <dbReference type="NCBI Taxonomy" id="1054497"/>
    <lineage>
        <taxon>Bacteria</taxon>
        <taxon>Pseudomonadati</taxon>
        <taxon>Pseudomonadota</taxon>
        <taxon>Alphaproteobacteria</taxon>
        <taxon>Rhodobacterales</taxon>
        <taxon>Paracoccaceae</taxon>
        <taxon>Gemmobacter</taxon>
    </lineage>
</organism>
<dbReference type="CDD" id="cd03398">
    <property type="entry name" value="PAP2_haloperoxidase"/>
    <property type="match status" value="1"/>
</dbReference>
<feature type="chain" id="PRO_5037449184" description="Phosphatidic acid phosphatase type 2/haloperoxidase domain-containing protein" evidence="1">
    <location>
        <begin position="24"/>
        <end position="441"/>
    </location>
</feature>
<dbReference type="Proteomes" id="UP000628984">
    <property type="component" value="Unassembled WGS sequence"/>
</dbReference>
<keyword evidence="4" id="KW-1185">Reference proteome</keyword>
<sequence>MFLTRRHVTGLLLSALAPLPTLAAPAHPRDAVAGQVLQTWYRLVLELVRHTATYSPPVAARAFACLGLTAWEVLAGLAPAARKSLAGQVTALTPPPAPDTAEGADPAAALHGALTVAIKHYFGNTGPTGQRAMRAMETRLAELAGEGLPPDTLTRSLEHGRDVALHIIAWARDDGGETIENMGFPLEWSLTDGPAHWVPTSKIVQQQAPLLPSWASNRPMAMARADACGLAAPPAYSEEPGSPFHIEAVEVYETVRNLTPEQKIIARFWSDDPMLSPTPPGHWISILLEIADRDALPVDRLADALARLGIAISDAFIACWQTKYQYDLLRPVTYIRRVIDKDWEPLLITPPFPEYPSGHSSQSGAAAAVLTAIFGENFAFDDATHEDDGLPVRSFSSFAAAADEAAVSRLYGGIHFRSAIERGLEQGACVGAAVNRLVTFQ</sequence>
<reference evidence="3" key="2">
    <citation type="submission" date="2020-09" db="EMBL/GenBank/DDBJ databases">
        <authorList>
            <person name="Sun Q."/>
            <person name="Kim S."/>
        </authorList>
    </citation>
    <scope>NUCLEOTIDE SEQUENCE</scope>
    <source>
        <strain evidence="3">KCTC 23714</strain>
    </source>
</reference>
<dbReference type="PANTHER" id="PTHR34599:SF1">
    <property type="entry name" value="PHOSPHATIDIC ACID PHOSPHATASE TYPE 2_HALOPEROXIDASE DOMAIN-CONTAINING PROTEIN"/>
    <property type="match status" value="1"/>
</dbReference>
<dbReference type="SUPFAM" id="SSF48317">
    <property type="entry name" value="Acid phosphatase/Vanadium-dependent haloperoxidase"/>
    <property type="match status" value="1"/>
</dbReference>
<dbReference type="Pfam" id="PF01569">
    <property type="entry name" value="PAP2"/>
    <property type="match status" value="1"/>
</dbReference>
<keyword evidence="1" id="KW-0732">Signal</keyword>
<dbReference type="EMBL" id="BMYQ01000001">
    <property type="protein sequence ID" value="GGW21239.1"/>
    <property type="molecule type" value="Genomic_DNA"/>
</dbReference>
<proteinExistence type="predicted"/>
<evidence type="ECO:0000259" key="2">
    <source>
        <dbReference type="Pfam" id="PF01569"/>
    </source>
</evidence>
<dbReference type="PANTHER" id="PTHR34599">
    <property type="entry name" value="PEROXIDASE-RELATED"/>
    <property type="match status" value="1"/>
</dbReference>
<accession>A0A918IN98</accession>
<name>A0A918IN98_9RHOB</name>
<dbReference type="InterPro" id="IPR036938">
    <property type="entry name" value="PAP2/HPO_sf"/>
</dbReference>
<feature type="domain" description="Phosphatidic acid phosphatase type 2/haloperoxidase" evidence="2">
    <location>
        <begin position="319"/>
        <end position="438"/>
    </location>
</feature>
<dbReference type="RefSeq" id="WP_189631834.1">
    <property type="nucleotide sequence ID" value="NZ_BMYQ01000001.1"/>
</dbReference>
<dbReference type="InterPro" id="IPR052559">
    <property type="entry name" value="V-haloperoxidase"/>
</dbReference>
<gene>
    <name evidence="3" type="ORF">GCM10011452_00800</name>
</gene>
<dbReference type="InterPro" id="IPR000326">
    <property type="entry name" value="PAP2/HPO"/>
</dbReference>
<dbReference type="Gene3D" id="1.10.606.20">
    <property type="match status" value="1"/>
</dbReference>
<feature type="signal peptide" evidence="1">
    <location>
        <begin position="1"/>
        <end position="23"/>
    </location>
</feature>
<reference evidence="3" key="1">
    <citation type="journal article" date="2014" name="Int. J. Syst. Evol. Microbiol.">
        <title>Complete genome sequence of Corynebacterium casei LMG S-19264T (=DSM 44701T), isolated from a smear-ripened cheese.</title>
        <authorList>
            <consortium name="US DOE Joint Genome Institute (JGI-PGF)"/>
            <person name="Walter F."/>
            <person name="Albersmeier A."/>
            <person name="Kalinowski J."/>
            <person name="Ruckert C."/>
        </authorList>
    </citation>
    <scope>NUCLEOTIDE SEQUENCE</scope>
    <source>
        <strain evidence="3">KCTC 23714</strain>
    </source>
</reference>